<feature type="signal peptide" evidence="1">
    <location>
        <begin position="1"/>
        <end position="16"/>
    </location>
</feature>
<feature type="chain" id="PRO_5045481294" evidence="1">
    <location>
        <begin position="17"/>
        <end position="298"/>
    </location>
</feature>
<comment type="caution">
    <text evidence="2">The sequence shown here is derived from an EMBL/GenBank/DDBJ whole genome shotgun (WGS) entry which is preliminary data.</text>
</comment>
<protein>
    <submittedName>
        <fullName evidence="2">Uncharacterized protein</fullName>
    </submittedName>
</protein>
<keyword evidence="3" id="KW-1185">Reference proteome</keyword>
<sequence length="298" mass="31027">MLILLLLLSLVPPALPYSAIPLPHPPSVFTLPPSPPSSNPGFSPYLVPLSPAPTKSSAPPVPYALLDMPPAPPAGASLPFPIPLIVLCSDHTHHSPRSNPSASPSELAELSDPANSTLTRWLDFCYESSGVLPKVLMHRFDLPTLYRPHVSHVLDGTGPWYAGPAPSFSISAARPANPSLVIYHTPGQTLGSLSVLPLHAPVAATGGLLPTSARMDVFGVLATCGAGILRQARSAEELGGLVDEELAGGGVEAVLTSKGGVVRLSAGSSFGDYCREGAAFLRKFSGDEEEGPLNKFAE</sequence>
<reference evidence="2 3" key="1">
    <citation type="journal article" date="2023" name="Commun. Biol.">
        <title>Genome analysis of Parmales, the sister group of diatoms, reveals the evolutionary specialization of diatoms from phago-mixotrophs to photoautotrophs.</title>
        <authorList>
            <person name="Ban H."/>
            <person name="Sato S."/>
            <person name="Yoshikawa S."/>
            <person name="Yamada K."/>
            <person name="Nakamura Y."/>
            <person name="Ichinomiya M."/>
            <person name="Sato N."/>
            <person name="Blanc-Mathieu R."/>
            <person name="Endo H."/>
            <person name="Kuwata A."/>
            <person name="Ogata H."/>
        </authorList>
    </citation>
    <scope>NUCLEOTIDE SEQUENCE [LARGE SCALE GENOMIC DNA]</scope>
</reference>
<dbReference type="EMBL" id="BRYB01002070">
    <property type="protein sequence ID" value="GMI39130.1"/>
    <property type="molecule type" value="Genomic_DNA"/>
</dbReference>
<gene>
    <name evidence="2" type="ORF">TeGR_g9594</name>
</gene>
<keyword evidence="1" id="KW-0732">Signal</keyword>
<evidence type="ECO:0000256" key="1">
    <source>
        <dbReference type="SAM" id="SignalP"/>
    </source>
</evidence>
<dbReference type="Proteomes" id="UP001165060">
    <property type="component" value="Unassembled WGS sequence"/>
</dbReference>
<proteinExistence type="predicted"/>
<evidence type="ECO:0000313" key="2">
    <source>
        <dbReference type="EMBL" id="GMI39130.1"/>
    </source>
</evidence>
<evidence type="ECO:0000313" key="3">
    <source>
        <dbReference type="Proteomes" id="UP001165060"/>
    </source>
</evidence>
<organism evidence="2 3">
    <name type="scientific">Tetraparma gracilis</name>
    <dbReference type="NCBI Taxonomy" id="2962635"/>
    <lineage>
        <taxon>Eukaryota</taxon>
        <taxon>Sar</taxon>
        <taxon>Stramenopiles</taxon>
        <taxon>Ochrophyta</taxon>
        <taxon>Bolidophyceae</taxon>
        <taxon>Parmales</taxon>
        <taxon>Triparmaceae</taxon>
        <taxon>Tetraparma</taxon>
    </lineage>
</organism>
<accession>A0ABQ6N3R7</accession>
<name>A0ABQ6N3R7_9STRA</name>